<evidence type="ECO:0000313" key="1">
    <source>
        <dbReference type="EMBL" id="MBD4337021.1"/>
    </source>
</evidence>
<protein>
    <submittedName>
        <fullName evidence="1">Uncharacterized protein</fullName>
    </submittedName>
</protein>
<proteinExistence type="predicted"/>
<dbReference type="SUPFAM" id="SSF48452">
    <property type="entry name" value="TPR-like"/>
    <property type="match status" value="1"/>
</dbReference>
<sequence length="77" mass="8921">YENEKNYPDAIETGKEGLRLSQFYKELMYTTGCLEIEHGDANEGVLLLKQALEVDNAYQEPLLILSDLYRNEEDYEA</sequence>
<dbReference type="Gene3D" id="1.25.40.10">
    <property type="entry name" value="Tetratricopeptide repeat domain"/>
    <property type="match status" value="1"/>
</dbReference>
<evidence type="ECO:0000313" key="2">
    <source>
        <dbReference type="Proteomes" id="UP000653002"/>
    </source>
</evidence>
<comment type="caution">
    <text evidence="1">The sequence shown here is derived from an EMBL/GenBank/DDBJ whole genome shotgun (WGS) entry which is preliminary data.</text>
</comment>
<dbReference type="Proteomes" id="UP000653002">
    <property type="component" value="Unassembled WGS sequence"/>
</dbReference>
<feature type="non-terminal residue" evidence="1">
    <location>
        <position position="1"/>
    </location>
</feature>
<dbReference type="EMBL" id="JAABFR010001092">
    <property type="protein sequence ID" value="MBD4337021.1"/>
    <property type="molecule type" value="Genomic_DNA"/>
</dbReference>
<gene>
    <name evidence="1" type="ORF">GUH15_13315</name>
</gene>
<feature type="non-terminal residue" evidence="1">
    <location>
        <position position="77"/>
    </location>
</feature>
<dbReference type="InterPro" id="IPR011990">
    <property type="entry name" value="TPR-like_helical_dom_sf"/>
</dbReference>
<name>A0A8I0H9R6_XANCI</name>
<dbReference type="AlphaFoldDB" id="A0A8I0H9R6"/>
<accession>A0A8I0H9R6</accession>
<organism evidence="1 2">
    <name type="scientific">Xanthomonas citri pv. citri</name>
    <dbReference type="NCBI Taxonomy" id="611301"/>
    <lineage>
        <taxon>Bacteria</taxon>
        <taxon>Pseudomonadati</taxon>
        <taxon>Pseudomonadota</taxon>
        <taxon>Gammaproteobacteria</taxon>
        <taxon>Lysobacterales</taxon>
        <taxon>Lysobacteraceae</taxon>
        <taxon>Xanthomonas</taxon>
    </lineage>
</organism>
<reference evidence="1" key="1">
    <citation type="submission" date="2020-01" db="EMBL/GenBank/DDBJ databases">
        <authorList>
            <person name="Richard D."/>
        </authorList>
    </citation>
    <scope>NUCLEOTIDE SEQUENCE</scope>
    <source>
        <strain evidence="1">JP541</strain>
    </source>
</reference>